<proteinExistence type="inferred from homology"/>
<evidence type="ECO:0000313" key="3">
    <source>
        <dbReference type="EMBL" id="SNZ03113.1"/>
    </source>
</evidence>
<accession>A0A285N2E2</accession>
<dbReference type="InterPro" id="IPR006684">
    <property type="entry name" value="YbgC/YbaW"/>
</dbReference>
<dbReference type="AlphaFoldDB" id="A0A285N2E2"/>
<evidence type="ECO:0000313" key="4">
    <source>
        <dbReference type="Proteomes" id="UP000219036"/>
    </source>
</evidence>
<dbReference type="SUPFAM" id="SSF54637">
    <property type="entry name" value="Thioesterase/thiol ester dehydrase-isomerase"/>
    <property type="match status" value="1"/>
</dbReference>
<reference evidence="4" key="1">
    <citation type="submission" date="2017-09" db="EMBL/GenBank/DDBJ databases">
        <authorList>
            <person name="Varghese N."/>
            <person name="Submissions S."/>
        </authorList>
    </citation>
    <scope>NUCLEOTIDE SEQUENCE [LARGE SCALE GENOMIC DNA]</scope>
    <source>
        <strain evidence="4">DSM 15103</strain>
    </source>
</reference>
<dbReference type="InterPro" id="IPR029069">
    <property type="entry name" value="HotDog_dom_sf"/>
</dbReference>
<dbReference type="Pfam" id="PF13279">
    <property type="entry name" value="4HBT_2"/>
    <property type="match status" value="1"/>
</dbReference>
<keyword evidence="2 3" id="KW-0378">Hydrolase</keyword>
<dbReference type="GO" id="GO:0047617">
    <property type="term" value="F:fatty acyl-CoA hydrolase activity"/>
    <property type="evidence" value="ECO:0007669"/>
    <property type="project" value="TreeGrafter"/>
</dbReference>
<dbReference type="OrthoDB" id="9800856at2"/>
<gene>
    <name evidence="3" type="ORF">SAMN06265182_0296</name>
</gene>
<dbReference type="PANTHER" id="PTHR31793">
    <property type="entry name" value="4-HYDROXYBENZOYL-COA THIOESTERASE FAMILY MEMBER"/>
    <property type="match status" value="1"/>
</dbReference>
<name>A0A285N2E2_9AQUI</name>
<dbReference type="Proteomes" id="UP000219036">
    <property type="component" value="Unassembled WGS sequence"/>
</dbReference>
<dbReference type="RefSeq" id="WP_096999491.1">
    <property type="nucleotide sequence ID" value="NZ_OBEI01000001.1"/>
</dbReference>
<protein>
    <submittedName>
        <fullName evidence="3">Acyl-CoA thioester hydrolase</fullName>
    </submittedName>
</protein>
<evidence type="ECO:0000256" key="2">
    <source>
        <dbReference type="ARBA" id="ARBA00022801"/>
    </source>
</evidence>
<keyword evidence="4" id="KW-1185">Reference proteome</keyword>
<dbReference type="Gene3D" id="3.10.129.10">
    <property type="entry name" value="Hotdog Thioesterase"/>
    <property type="match status" value="1"/>
</dbReference>
<comment type="similarity">
    <text evidence="1">Belongs to the 4-hydroxybenzoyl-CoA thioesterase family.</text>
</comment>
<evidence type="ECO:0000256" key="1">
    <source>
        <dbReference type="ARBA" id="ARBA00005953"/>
    </source>
</evidence>
<organism evidence="3 4">
    <name type="scientific">Persephonella hydrogeniphila</name>
    <dbReference type="NCBI Taxonomy" id="198703"/>
    <lineage>
        <taxon>Bacteria</taxon>
        <taxon>Pseudomonadati</taxon>
        <taxon>Aquificota</taxon>
        <taxon>Aquificia</taxon>
        <taxon>Aquificales</taxon>
        <taxon>Hydrogenothermaceae</taxon>
        <taxon>Persephonella</taxon>
    </lineage>
</organism>
<dbReference type="PANTHER" id="PTHR31793:SF27">
    <property type="entry name" value="NOVEL THIOESTERASE SUPERFAMILY DOMAIN AND SAPOSIN A-TYPE DOMAIN CONTAINING PROTEIN (0610012H03RIK)"/>
    <property type="match status" value="1"/>
</dbReference>
<dbReference type="NCBIfam" id="TIGR00051">
    <property type="entry name" value="YbgC/FadM family acyl-CoA thioesterase"/>
    <property type="match status" value="1"/>
</dbReference>
<dbReference type="EMBL" id="OBEI01000001">
    <property type="protein sequence ID" value="SNZ03113.1"/>
    <property type="molecule type" value="Genomic_DNA"/>
</dbReference>
<dbReference type="InterPro" id="IPR050563">
    <property type="entry name" value="4-hydroxybenzoyl-CoA_TE"/>
</dbReference>
<dbReference type="PIRSF" id="PIRSF003230">
    <property type="entry name" value="YbgC"/>
    <property type="match status" value="1"/>
</dbReference>
<sequence>MIYSRKVNFYETDAQGVVHHSNYPRYFEEARGFYLESLGYPYEKIRKELNIDIILLELKVRYKNPLFFGDIFKVDFYISDMDRFFFTFKYTVKKENTVIATGETKHACINRDNRKIVSIPDILRI</sequence>
<dbReference type="CDD" id="cd00586">
    <property type="entry name" value="4HBT"/>
    <property type="match status" value="1"/>
</dbReference>